<evidence type="ECO:0000256" key="11">
    <source>
        <dbReference type="SAM" id="Phobius"/>
    </source>
</evidence>
<dbReference type="PANTHER" id="PTHR46300:SF7">
    <property type="entry name" value="P450, PUTATIVE (EUROFUNG)-RELATED"/>
    <property type="match status" value="1"/>
</dbReference>
<name>A0A8H3CR75_9AGAM</name>
<evidence type="ECO:0000256" key="9">
    <source>
        <dbReference type="PIRSR" id="PIRSR602401-1"/>
    </source>
</evidence>
<keyword evidence="6 10" id="KW-0560">Oxidoreductase</keyword>
<keyword evidence="5 9" id="KW-0479">Metal-binding</keyword>
<comment type="similarity">
    <text evidence="3 10">Belongs to the cytochrome P450 family.</text>
</comment>
<evidence type="ECO:0000313" key="13">
    <source>
        <dbReference type="Proteomes" id="UP000663888"/>
    </source>
</evidence>
<evidence type="ECO:0000256" key="3">
    <source>
        <dbReference type="ARBA" id="ARBA00010617"/>
    </source>
</evidence>
<dbReference type="AlphaFoldDB" id="A0A8H3CR75"/>
<keyword evidence="4 9" id="KW-0349">Heme</keyword>
<evidence type="ECO:0000256" key="1">
    <source>
        <dbReference type="ARBA" id="ARBA00001971"/>
    </source>
</evidence>
<gene>
    <name evidence="12" type="ORF">RDB_LOCUS137783</name>
</gene>
<evidence type="ECO:0000256" key="8">
    <source>
        <dbReference type="ARBA" id="ARBA00023033"/>
    </source>
</evidence>
<keyword evidence="8 10" id="KW-0503">Monooxygenase</keyword>
<protein>
    <recommendedName>
        <fullName evidence="14">O-methylsterigmatocystin oxidoreductase</fullName>
    </recommendedName>
</protein>
<dbReference type="CDD" id="cd11065">
    <property type="entry name" value="CYP64-like"/>
    <property type="match status" value="1"/>
</dbReference>
<evidence type="ECO:0000256" key="6">
    <source>
        <dbReference type="ARBA" id="ARBA00023002"/>
    </source>
</evidence>
<dbReference type="Proteomes" id="UP000663888">
    <property type="component" value="Unassembled WGS sequence"/>
</dbReference>
<feature type="transmembrane region" description="Helical" evidence="11">
    <location>
        <begin position="53"/>
        <end position="71"/>
    </location>
</feature>
<keyword evidence="11" id="KW-1133">Transmembrane helix</keyword>
<dbReference type="PRINTS" id="PR00463">
    <property type="entry name" value="EP450I"/>
</dbReference>
<dbReference type="Pfam" id="PF00067">
    <property type="entry name" value="p450"/>
    <property type="match status" value="1"/>
</dbReference>
<accession>A0A8H3CR75</accession>
<evidence type="ECO:0000256" key="4">
    <source>
        <dbReference type="ARBA" id="ARBA00022617"/>
    </source>
</evidence>
<dbReference type="PANTHER" id="PTHR46300">
    <property type="entry name" value="P450, PUTATIVE (EUROFUNG)-RELATED-RELATED"/>
    <property type="match status" value="1"/>
</dbReference>
<dbReference type="InterPro" id="IPR036396">
    <property type="entry name" value="Cyt_P450_sf"/>
</dbReference>
<organism evidence="12 13">
    <name type="scientific">Rhizoctonia solani</name>
    <dbReference type="NCBI Taxonomy" id="456999"/>
    <lineage>
        <taxon>Eukaryota</taxon>
        <taxon>Fungi</taxon>
        <taxon>Dikarya</taxon>
        <taxon>Basidiomycota</taxon>
        <taxon>Agaricomycotina</taxon>
        <taxon>Agaricomycetes</taxon>
        <taxon>Cantharellales</taxon>
        <taxon>Ceratobasidiaceae</taxon>
        <taxon>Rhizoctonia</taxon>
    </lineage>
</organism>
<keyword evidence="11" id="KW-0472">Membrane</keyword>
<evidence type="ECO:0000313" key="12">
    <source>
        <dbReference type="EMBL" id="CAE6489885.1"/>
    </source>
</evidence>
<dbReference type="Gene3D" id="1.10.630.10">
    <property type="entry name" value="Cytochrome P450"/>
    <property type="match status" value="1"/>
</dbReference>
<reference evidence="12" key="1">
    <citation type="submission" date="2021-01" db="EMBL/GenBank/DDBJ databases">
        <authorList>
            <person name="Kaushik A."/>
        </authorList>
    </citation>
    <scope>NUCLEOTIDE SEQUENCE</scope>
    <source>
        <strain evidence="12">AG4-R118</strain>
    </source>
</reference>
<dbReference type="SUPFAM" id="SSF48264">
    <property type="entry name" value="Cytochrome P450"/>
    <property type="match status" value="1"/>
</dbReference>
<proteinExistence type="inferred from homology"/>
<dbReference type="PRINTS" id="PR00385">
    <property type="entry name" value="P450"/>
</dbReference>
<sequence length="567" mass="64565">MLFKTKIRSQYMWIVSKNRLDTGGDINLPRPVVPHAFVTPPPPLSILFHKMDASILALAALALCGIVLMQYQNKKARGRVRHPPSPKSWPLVGNLFSVPSGVEWLAYMKLGRLMNSDILYLHILGQKILVLNSARAASDLLDKRSASYSDRMCPPMIKDPTLFYWAENMGIIGYTDRWRQYRRITSNTLNLRVIDQYHGLLEKQAQLLLQRLLRISDHVPTFDQVKEIFFFTTASSLFRLSYGYHLQDKEDRFFVESKIAVDHICEAAMYTNFLVNLFPALTYIPGWFPGMGWKRTAKQWRLQKDNAMAAPYEWAKSQINAGVAEPSMLHHCFENRRLLSETDEAKREDILKDLAHAIYGAGTDTSSNVLIKFVAAMVLNPAMQTKAQQELDNNIGPVTLPVLSDRERLPYIQNLIKEVLRWHPVAPLGLPHMCYQDDNYRGYDIEKGTIVIGNIWAMSRDELVYDDPEAFNPDRYLDPTLPEIPSFGWGRRKCPGVHLAEASLFIMITSMLATFTFSKKKDANGADIPTSIESTENTLVLGLDPFQFDVTIRSAKHCQLVESTQGH</sequence>
<dbReference type="GO" id="GO:0005506">
    <property type="term" value="F:iron ion binding"/>
    <property type="evidence" value="ECO:0007669"/>
    <property type="project" value="InterPro"/>
</dbReference>
<dbReference type="GO" id="GO:0016705">
    <property type="term" value="F:oxidoreductase activity, acting on paired donors, with incorporation or reduction of molecular oxygen"/>
    <property type="evidence" value="ECO:0007669"/>
    <property type="project" value="InterPro"/>
</dbReference>
<comment type="pathway">
    <text evidence="2">Secondary metabolite biosynthesis.</text>
</comment>
<dbReference type="InterPro" id="IPR050364">
    <property type="entry name" value="Cytochrome_P450_fung"/>
</dbReference>
<keyword evidence="11" id="KW-0812">Transmembrane</keyword>
<keyword evidence="7 9" id="KW-0408">Iron</keyword>
<evidence type="ECO:0000256" key="7">
    <source>
        <dbReference type="ARBA" id="ARBA00023004"/>
    </source>
</evidence>
<evidence type="ECO:0000256" key="2">
    <source>
        <dbReference type="ARBA" id="ARBA00005179"/>
    </source>
</evidence>
<dbReference type="PROSITE" id="PS00086">
    <property type="entry name" value="CYTOCHROME_P450"/>
    <property type="match status" value="1"/>
</dbReference>
<comment type="caution">
    <text evidence="12">The sequence shown here is derived from an EMBL/GenBank/DDBJ whole genome shotgun (WGS) entry which is preliminary data.</text>
</comment>
<evidence type="ECO:0000256" key="10">
    <source>
        <dbReference type="RuleBase" id="RU000461"/>
    </source>
</evidence>
<dbReference type="InterPro" id="IPR002401">
    <property type="entry name" value="Cyt_P450_E_grp-I"/>
</dbReference>
<dbReference type="EMBL" id="CAJMWX010001462">
    <property type="protein sequence ID" value="CAE6489885.1"/>
    <property type="molecule type" value="Genomic_DNA"/>
</dbReference>
<feature type="binding site" description="axial binding residue" evidence="9">
    <location>
        <position position="494"/>
    </location>
    <ligand>
        <name>heme</name>
        <dbReference type="ChEBI" id="CHEBI:30413"/>
    </ligand>
    <ligandPart>
        <name>Fe</name>
        <dbReference type="ChEBI" id="CHEBI:18248"/>
    </ligandPart>
</feature>
<dbReference type="GO" id="GO:0004497">
    <property type="term" value="F:monooxygenase activity"/>
    <property type="evidence" value="ECO:0007669"/>
    <property type="project" value="UniProtKB-KW"/>
</dbReference>
<evidence type="ECO:0000256" key="5">
    <source>
        <dbReference type="ARBA" id="ARBA00022723"/>
    </source>
</evidence>
<dbReference type="InterPro" id="IPR001128">
    <property type="entry name" value="Cyt_P450"/>
</dbReference>
<evidence type="ECO:0008006" key="14">
    <source>
        <dbReference type="Google" id="ProtNLM"/>
    </source>
</evidence>
<comment type="cofactor">
    <cofactor evidence="1 9">
        <name>heme</name>
        <dbReference type="ChEBI" id="CHEBI:30413"/>
    </cofactor>
</comment>
<dbReference type="GO" id="GO:0020037">
    <property type="term" value="F:heme binding"/>
    <property type="evidence" value="ECO:0007669"/>
    <property type="project" value="InterPro"/>
</dbReference>
<dbReference type="InterPro" id="IPR017972">
    <property type="entry name" value="Cyt_P450_CS"/>
</dbReference>